<proteinExistence type="predicted"/>
<evidence type="ECO:0000313" key="2">
    <source>
        <dbReference type="Proteomes" id="UP000015530"/>
    </source>
</evidence>
<protein>
    <submittedName>
        <fullName evidence="1">Uncharacterized protein</fullName>
    </submittedName>
</protein>
<dbReference type="Proteomes" id="UP000015530">
    <property type="component" value="Unassembled WGS sequence"/>
</dbReference>
<accession>T0JT84</accession>
<evidence type="ECO:0000313" key="1">
    <source>
        <dbReference type="EMBL" id="EQB46327.1"/>
    </source>
</evidence>
<dbReference type="HOGENOM" id="CLU_3438286_0_0_1"/>
<name>T0JT84_COLGC</name>
<comment type="caution">
    <text evidence="1">The sequence shown here is derived from an EMBL/GenBank/DDBJ whole genome shotgun (WGS) entry which is preliminary data.</text>
</comment>
<gene>
    <name evidence="1" type="ORF">CGLO_14629</name>
</gene>
<dbReference type="EMBL" id="AMYD01003435">
    <property type="protein sequence ID" value="EQB46327.1"/>
    <property type="molecule type" value="Genomic_DNA"/>
</dbReference>
<organism evidence="1 2">
    <name type="scientific">Colletotrichum gloeosporioides (strain Cg-14)</name>
    <name type="common">Anthracnose fungus</name>
    <name type="synonym">Glomerella cingulata</name>
    <dbReference type="NCBI Taxonomy" id="1237896"/>
    <lineage>
        <taxon>Eukaryota</taxon>
        <taxon>Fungi</taxon>
        <taxon>Dikarya</taxon>
        <taxon>Ascomycota</taxon>
        <taxon>Pezizomycotina</taxon>
        <taxon>Sordariomycetes</taxon>
        <taxon>Hypocreomycetidae</taxon>
        <taxon>Glomerellales</taxon>
        <taxon>Glomerellaceae</taxon>
        <taxon>Colletotrichum</taxon>
        <taxon>Colletotrichum gloeosporioides species complex</taxon>
    </lineage>
</organism>
<sequence>MDKLSNAAHG</sequence>
<reference evidence="2" key="1">
    <citation type="journal article" date="2013" name="Mol. Plant Microbe Interact.">
        <title>Global aspects of pacC regulation of pathogenicity genes in Colletotrichum gloeosporioides as revealed by transcriptome analysis.</title>
        <authorList>
            <person name="Alkan N."/>
            <person name="Meng X."/>
            <person name="Friedlander G."/>
            <person name="Reuveni E."/>
            <person name="Sukno S."/>
            <person name="Sherman A."/>
            <person name="Thon M."/>
            <person name="Fluhr R."/>
            <person name="Prusky D."/>
        </authorList>
    </citation>
    <scope>NUCLEOTIDE SEQUENCE [LARGE SCALE GENOMIC DNA]</scope>
    <source>
        <strain evidence="2">Cg-14</strain>
    </source>
</reference>